<name>A0A6J4PH31_9ACTN</name>
<feature type="non-terminal residue" evidence="2">
    <location>
        <position position="92"/>
    </location>
</feature>
<dbReference type="EMBL" id="CADCUZ010000067">
    <property type="protein sequence ID" value="CAA9414307.1"/>
    <property type="molecule type" value="Genomic_DNA"/>
</dbReference>
<gene>
    <name evidence="2" type="ORF">AVDCRST_MAG55-1544</name>
</gene>
<evidence type="ECO:0000256" key="1">
    <source>
        <dbReference type="SAM" id="MobiDB-lite"/>
    </source>
</evidence>
<evidence type="ECO:0000313" key="2">
    <source>
        <dbReference type="EMBL" id="CAA9414307.1"/>
    </source>
</evidence>
<feature type="region of interest" description="Disordered" evidence="1">
    <location>
        <begin position="1"/>
        <end position="92"/>
    </location>
</feature>
<accession>A0A6J4PH31</accession>
<dbReference type="AlphaFoldDB" id="A0A6J4PH31"/>
<protein>
    <submittedName>
        <fullName evidence="2">Uncharacterized protein</fullName>
    </submittedName>
</protein>
<proteinExistence type="predicted"/>
<reference evidence="2" key="1">
    <citation type="submission" date="2020-02" db="EMBL/GenBank/DDBJ databases">
        <authorList>
            <person name="Meier V. D."/>
        </authorList>
    </citation>
    <scope>NUCLEOTIDE SEQUENCE</scope>
    <source>
        <strain evidence="2">AVDCRST_MAG55</strain>
    </source>
</reference>
<feature type="non-terminal residue" evidence="2">
    <location>
        <position position="1"/>
    </location>
</feature>
<feature type="compositionally biased region" description="Basic and acidic residues" evidence="1">
    <location>
        <begin position="37"/>
        <end position="57"/>
    </location>
</feature>
<sequence>GSRWAPAPYRNTPGASSVQARPRALPARRRGVPVDGRSVRDRPRRPERDSHGGRRDPALLLRGGPGASRHLRGSRWTPPTDFSGLHRRHAAV</sequence>
<organism evidence="2">
    <name type="scientific">uncultured Rubrobacteraceae bacterium</name>
    <dbReference type="NCBI Taxonomy" id="349277"/>
    <lineage>
        <taxon>Bacteria</taxon>
        <taxon>Bacillati</taxon>
        <taxon>Actinomycetota</taxon>
        <taxon>Rubrobacteria</taxon>
        <taxon>Rubrobacterales</taxon>
        <taxon>Rubrobacteraceae</taxon>
        <taxon>environmental samples</taxon>
    </lineage>
</organism>